<comment type="caution">
    <text evidence="1">The sequence shown here is derived from an EMBL/GenBank/DDBJ whole genome shotgun (WGS) entry which is preliminary data.</text>
</comment>
<sequence length="225" mass="23928">MTTPVFAVARMESDSYKLKFPNLNMTSGSKSSANYNILDTVGQTAPGEYASSGFYVKAGFPYIKTIIAFAFTISDLSIDFGTLTPSTFSSLTNTLTVSSGGAGGYAVTANEDHPLQLQNTATNIPDTTCDLGTCSETTAGVWTNTGKYGFGYNMSGDDVPAAFINSTYYKQFANKAGLETSQVVMQSSNVGKNRVATVTYKVNISPTQSAGDYDNSLMFLATPTY</sequence>
<dbReference type="EMBL" id="MNXQ01000051">
    <property type="protein sequence ID" value="OIP02999.1"/>
    <property type="molecule type" value="Genomic_DNA"/>
</dbReference>
<evidence type="ECO:0000313" key="1">
    <source>
        <dbReference type="EMBL" id="OIP02999.1"/>
    </source>
</evidence>
<proteinExistence type="predicted"/>
<reference evidence="1 2" key="1">
    <citation type="journal article" date="2016" name="Environ. Microbiol.">
        <title>Genomic resolution of a cold subsurface aquifer community provides metabolic insights for novel microbes adapted to high CO concentrations.</title>
        <authorList>
            <person name="Probst A.J."/>
            <person name="Castelle C.J."/>
            <person name="Singh A."/>
            <person name="Brown C.T."/>
            <person name="Anantharaman K."/>
            <person name="Sharon I."/>
            <person name="Hug L.A."/>
            <person name="Burstein D."/>
            <person name="Emerson J.B."/>
            <person name="Thomas B.C."/>
            <person name="Banfield J.F."/>
        </authorList>
    </citation>
    <scope>NUCLEOTIDE SEQUENCE [LARGE SCALE GENOMIC DNA]</scope>
    <source>
        <strain evidence="1">CG2_30_44_31</strain>
    </source>
</reference>
<protein>
    <submittedName>
        <fullName evidence="1">Uncharacterized protein</fullName>
    </submittedName>
</protein>
<evidence type="ECO:0000313" key="2">
    <source>
        <dbReference type="Proteomes" id="UP000183605"/>
    </source>
</evidence>
<organism evidence="1 2">
    <name type="scientific">Candidatus Beckwithbacteria bacterium CG2_30_44_31</name>
    <dbReference type="NCBI Taxonomy" id="1805035"/>
    <lineage>
        <taxon>Bacteria</taxon>
        <taxon>Candidatus Beckwithiibacteriota</taxon>
    </lineage>
</organism>
<gene>
    <name evidence="1" type="ORF">AUK18_02750</name>
</gene>
<accession>A0A1J5B6K7</accession>
<name>A0A1J5B6K7_9BACT</name>
<dbReference type="Proteomes" id="UP000183605">
    <property type="component" value="Unassembled WGS sequence"/>
</dbReference>
<dbReference type="AlphaFoldDB" id="A0A1J5B6K7"/>